<proteinExistence type="predicted"/>
<dbReference type="AlphaFoldDB" id="A0A3A6UME9"/>
<dbReference type="EMBL" id="QYYH01000013">
    <property type="protein sequence ID" value="RJY18898.1"/>
    <property type="molecule type" value="Genomic_DNA"/>
</dbReference>
<comment type="caution">
    <text evidence="1">The sequence shown here is derived from an EMBL/GenBank/DDBJ whole genome shotgun (WGS) entry which is preliminary data.</text>
</comment>
<sequence length="151" mass="17036">MANLKKSLKKICKKQVKKTVKKMGRVDIASSKQEKILLKKKNKKLAKKTYQELKHQLVQPTKKAIKQQICQTLNQIIKPLESQNDAVYFETNQHEPTVINIVTPDVSIFKPDTEIRADKPLKKKPCGGCPALKNGLCRCALKVMANNAKVS</sequence>
<keyword evidence="2" id="KW-1185">Reference proteome</keyword>
<organism evidence="1 2">
    <name type="scientific">Parashewanella spongiae</name>
    <dbReference type="NCBI Taxonomy" id="342950"/>
    <lineage>
        <taxon>Bacteria</taxon>
        <taxon>Pseudomonadati</taxon>
        <taxon>Pseudomonadota</taxon>
        <taxon>Gammaproteobacteria</taxon>
        <taxon>Alteromonadales</taxon>
        <taxon>Shewanellaceae</taxon>
        <taxon>Parashewanella</taxon>
    </lineage>
</organism>
<evidence type="ECO:0000313" key="2">
    <source>
        <dbReference type="Proteomes" id="UP000273022"/>
    </source>
</evidence>
<protein>
    <submittedName>
        <fullName evidence="1">Uncharacterized protein</fullName>
    </submittedName>
</protein>
<gene>
    <name evidence="1" type="ORF">D5R81_03385</name>
</gene>
<accession>A0A3A6UME9</accession>
<reference evidence="1 2" key="1">
    <citation type="submission" date="2018-09" db="EMBL/GenBank/DDBJ databases">
        <title>Phylogeny of the Shewanellaceae, and recommendation for two new genera, Pseudoshewanella and Parashewanella.</title>
        <authorList>
            <person name="Wang G."/>
        </authorList>
    </citation>
    <scope>NUCLEOTIDE SEQUENCE [LARGE SCALE GENOMIC DNA]</scope>
    <source>
        <strain evidence="1 2">KCTC 22492</strain>
    </source>
</reference>
<dbReference type="Proteomes" id="UP000273022">
    <property type="component" value="Unassembled WGS sequence"/>
</dbReference>
<evidence type="ECO:0000313" key="1">
    <source>
        <dbReference type="EMBL" id="RJY18898.1"/>
    </source>
</evidence>
<name>A0A3A6UME9_9GAMM</name>
<dbReference type="RefSeq" id="WP_121852244.1">
    <property type="nucleotide sequence ID" value="NZ_CP037952.1"/>
</dbReference>